<sequence>MEPISKQREDTADEWEFEDPTGPMMHWEGDRSEEDRQWMSNWFLARKTELERERTHLAVKAKQARY</sequence>
<dbReference type="Proteomes" id="UP001264980">
    <property type="component" value="Unassembled WGS sequence"/>
</dbReference>
<evidence type="ECO:0000256" key="1">
    <source>
        <dbReference type="SAM" id="MobiDB-lite"/>
    </source>
</evidence>
<dbReference type="RefSeq" id="WP_309981700.1">
    <property type="nucleotide sequence ID" value="NZ_JAVDTI010000001.1"/>
</dbReference>
<feature type="region of interest" description="Disordered" evidence="1">
    <location>
        <begin position="1"/>
        <end position="32"/>
    </location>
</feature>
<name>A0ABU1QTE5_9BACT</name>
<keyword evidence="3" id="KW-1185">Reference proteome</keyword>
<feature type="compositionally biased region" description="Basic and acidic residues" evidence="1">
    <location>
        <begin position="1"/>
        <end position="10"/>
    </location>
</feature>
<evidence type="ECO:0000313" key="2">
    <source>
        <dbReference type="EMBL" id="MDR6804411.1"/>
    </source>
</evidence>
<gene>
    <name evidence="2" type="ORF">J2W84_001448</name>
</gene>
<comment type="caution">
    <text evidence="2">The sequence shown here is derived from an EMBL/GenBank/DDBJ whole genome shotgun (WGS) entry which is preliminary data.</text>
</comment>
<reference evidence="2 3" key="1">
    <citation type="submission" date="2023-07" db="EMBL/GenBank/DDBJ databases">
        <title>Sorghum-associated microbial communities from plants grown in Nebraska, USA.</title>
        <authorList>
            <person name="Schachtman D."/>
        </authorList>
    </citation>
    <scope>NUCLEOTIDE SEQUENCE [LARGE SCALE GENOMIC DNA]</scope>
    <source>
        <strain evidence="2 3">BE57</strain>
    </source>
</reference>
<proteinExistence type="predicted"/>
<accession>A0ABU1QTE5</accession>
<protein>
    <submittedName>
        <fullName evidence="2">Uncharacterized protein</fullName>
    </submittedName>
</protein>
<evidence type="ECO:0000313" key="3">
    <source>
        <dbReference type="Proteomes" id="UP001264980"/>
    </source>
</evidence>
<organism evidence="2 3">
    <name type="scientific">Dyadobacter fermentans</name>
    <dbReference type="NCBI Taxonomy" id="94254"/>
    <lineage>
        <taxon>Bacteria</taxon>
        <taxon>Pseudomonadati</taxon>
        <taxon>Bacteroidota</taxon>
        <taxon>Cytophagia</taxon>
        <taxon>Cytophagales</taxon>
        <taxon>Spirosomataceae</taxon>
        <taxon>Dyadobacter</taxon>
    </lineage>
</organism>
<dbReference type="EMBL" id="JAVDTI010000001">
    <property type="protein sequence ID" value="MDR6804411.1"/>
    <property type="molecule type" value="Genomic_DNA"/>
</dbReference>